<gene>
    <name evidence="1" type="ORF">GGQ64_004754</name>
</gene>
<evidence type="ECO:0000313" key="2">
    <source>
        <dbReference type="Proteomes" id="UP000574761"/>
    </source>
</evidence>
<accession>A0A7W6DF72</accession>
<protein>
    <submittedName>
        <fullName evidence="1">Uncharacterized protein</fullName>
    </submittedName>
</protein>
<dbReference type="AlphaFoldDB" id="A0A7W6DF72"/>
<comment type="caution">
    <text evidence="1">The sequence shown here is derived from an EMBL/GenBank/DDBJ whole genome shotgun (WGS) entry which is preliminary data.</text>
</comment>
<proteinExistence type="predicted"/>
<name>A0A7W6DF72_9HYPH</name>
<dbReference type="RefSeq" id="WP_183807744.1">
    <property type="nucleotide sequence ID" value="NZ_JACIEE010000011.1"/>
</dbReference>
<sequence>MTESDDSDFDRRQEEPVWDIVAYCRQTGIDEAEERRLLKVLGRYASSHELQINIIRPKRPTR</sequence>
<organism evidence="1 2">
    <name type="scientific">Mycoplana azooxidifex</name>
    <dbReference type="NCBI Taxonomy" id="1636188"/>
    <lineage>
        <taxon>Bacteria</taxon>
        <taxon>Pseudomonadati</taxon>
        <taxon>Pseudomonadota</taxon>
        <taxon>Alphaproteobacteria</taxon>
        <taxon>Hyphomicrobiales</taxon>
        <taxon>Rhizobiaceae</taxon>
        <taxon>Mycoplana</taxon>
    </lineage>
</organism>
<evidence type="ECO:0000313" key="1">
    <source>
        <dbReference type="EMBL" id="MBB3979512.1"/>
    </source>
</evidence>
<dbReference type="Proteomes" id="UP000574761">
    <property type="component" value="Unassembled WGS sequence"/>
</dbReference>
<reference evidence="1 2" key="1">
    <citation type="submission" date="2020-08" db="EMBL/GenBank/DDBJ databases">
        <title>Genomic Encyclopedia of Type Strains, Phase IV (KMG-IV): sequencing the most valuable type-strain genomes for metagenomic binning, comparative biology and taxonomic classification.</title>
        <authorList>
            <person name="Goeker M."/>
        </authorList>
    </citation>
    <scope>NUCLEOTIDE SEQUENCE [LARGE SCALE GENOMIC DNA]</scope>
    <source>
        <strain evidence="1 2">DSM 100211</strain>
    </source>
</reference>
<keyword evidence="2" id="KW-1185">Reference proteome</keyword>
<dbReference type="EMBL" id="JACIEE010000011">
    <property type="protein sequence ID" value="MBB3979512.1"/>
    <property type="molecule type" value="Genomic_DNA"/>
</dbReference>